<reference evidence="1" key="1">
    <citation type="submission" date="2020-06" db="EMBL/GenBank/DDBJ databases">
        <authorList>
            <person name="Onetto C."/>
        </authorList>
    </citation>
    <scope>NUCLEOTIDE SEQUENCE</scope>
</reference>
<dbReference type="OrthoDB" id="1022638at2759"/>
<dbReference type="PANTHER" id="PTHR47843">
    <property type="entry name" value="BTB DOMAIN-CONTAINING PROTEIN-RELATED"/>
    <property type="match status" value="1"/>
</dbReference>
<keyword evidence="2" id="KW-1185">Reference proteome</keyword>
<evidence type="ECO:0008006" key="3">
    <source>
        <dbReference type="Google" id="ProtNLM"/>
    </source>
</evidence>
<dbReference type="Proteomes" id="UP000745764">
    <property type="component" value="Unassembled WGS sequence"/>
</dbReference>
<dbReference type="Gene3D" id="3.30.710.10">
    <property type="entry name" value="Potassium Channel Kv1.1, Chain A"/>
    <property type="match status" value="1"/>
</dbReference>
<sequence length="293" mass="32882">MAAVPPTAGQAAAVPITSTTVTVAADGPKPQARPIKAVKPKRKCCWNEPGGPWPRNVMLQAATCADMHEKMMTLIVGEEEVSFTWFKDVLSFHSSFFAGAIRATWSTEAQENIVRMPEDSPDVVREVGGHGAGSDNPSISPWDYWDLMAEFYIFGNKYRIPRIQNVAVNEMIALFHEQFAFPRTSTIEKIYEFTPLGVSIRRLVTDIVVLSHENVEALIDGQSRFGDGFHPDFIQDLFKRLYRAASHENGFQSQRLTRKQWGLVSRCQYHVSEVGARLNGKKILERSRAESLP</sequence>
<evidence type="ECO:0000313" key="2">
    <source>
        <dbReference type="Proteomes" id="UP000745764"/>
    </source>
</evidence>
<dbReference type="AlphaFoldDB" id="A0A9N8PY26"/>
<name>A0A9N8PY26_9PEZI</name>
<gene>
    <name evidence="1" type="ORF">AWRI4620_LOCUS8951</name>
</gene>
<protein>
    <recommendedName>
        <fullName evidence="3">BTB domain-containing protein</fullName>
    </recommendedName>
</protein>
<organism evidence="1 2">
    <name type="scientific">Aureobasidium uvarum</name>
    <dbReference type="NCBI Taxonomy" id="2773716"/>
    <lineage>
        <taxon>Eukaryota</taxon>
        <taxon>Fungi</taxon>
        <taxon>Dikarya</taxon>
        <taxon>Ascomycota</taxon>
        <taxon>Pezizomycotina</taxon>
        <taxon>Dothideomycetes</taxon>
        <taxon>Dothideomycetidae</taxon>
        <taxon>Dothideales</taxon>
        <taxon>Saccotheciaceae</taxon>
        <taxon>Aureobasidium</taxon>
    </lineage>
</organism>
<dbReference type="InterPro" id="IPR011333">
    <property type="entry name" value="SKP1/BTB/POZ_sf"/>
</dbReference>
<dbReference type="EMBL" id="CAINUL010000018">
    <property type="protein sequence ID" value="CAD0114696.1"/>
    <property type="molecule type" value="Genomic_DNA"/>
</dbReference>
<accession>A0A9N8PY26</accession>
<evidence type="ECO:0000313" key="1">
    <source>
        <dbReference type="EMBL" id="CAD0114696.1"/>
    </source>
</evidence>
<proteinExistence type="predicted"/>
<comment type="caution">
    <text evidence="1">The sequence shown here is derived from an EMBL/GenBank/DDBJ whole genome shotgun (WGS) entry which is preliminary data.</text>
</comment>